<organism evidence="1 2">
    <name type="scientific">Amycolatopsis echigonensis</name>
    <dbReference type="NCBI Taxonomy" id="2576905"/>
    <lineage>
        <taxon>Bacteria</taxon>
        <taxon>Bacillati</taxon>
        <taxon>Actinomycetota</taxon>
        <taxon>Actinomycetes</taxon>
        <taxon>Pseudonocardiales</taxon>
        <taxon>Pseudonocardiaceae</taxon>
        <taxon>Amycolatopsis</taxon>
    </lineage>
</organism>
<dbReference type="InterPro" id="IPR036388">
    <property type="entry name" value="WH-like_DNA-bd_sf"/>
</dbReference>
<dbReference type="GO" id="GO:0003700">
    <property type="term" value="F:DNA-binding transcription factor activity"/>
    <property type="evidence" value="ECO:0007669"/>
    <property type="project" value="InterPro"/>
</dbReference>
<evidence type="ECO:0000313" key="1">
    <source>
        <dbReference type="EMBL" id="PKW00248.1"/>
    </source>
</evidence>
<dbReference type="Gene3D" id="1.10.10.10">
    <property type="entry name" value="Winged helix-like DNA-binding domain superfamily/Winged helix DNA-binding domain"/>
    <property type="match status" value="1"/>
</dbReference>
<dbReference type="GO" id="GO:0006352">
    <property type="term" value="P:DNA-templated transcription initiation"/>
    <property type="evidence" value="ECO:0007669"/>
    <property type="project" value="InterPro"/>
</dbReference>
<sequence>MPRVWAELGDVRAEEIIESAADEATVAVLDRLDRFEGRSKFTTWVYKFGVFHAATEARRALWRDRPVELDGQPEPASTDPVTPEAWAEARDLSAAVALALATVLTPHQRRIACALIVDDVPIDVLAERLGTNRSALYKTLHDARR</sequence>
<reference evidence="1 2" key="1">
    <citation type="submission" date="2017-12" db="EMBL/GenBank/DDBJ databases">
        <title>Sequencing the genomes of 1000 Actinobacteria strains.</title>
        <authorList>
            <person name="Klenk H.-P."/>
        </authorList>
    </citation>
    <scope>NUCLEOTIDE SEQUENCE [LARGE SCALE GENOMIC DNA]</scope>
    <source>
        <strain evidence="1 2">DSM 45165</strain>
    </source>
</reference>
<proteinExistence type="predicted"/>
<dbReference type="SUPFAM" id="SSF88946">
    <property type="entry name" value="Sigma2 domain of RNA polymerase sigma factors"/>
    <property type="match status" value="1"/>
</dbReference>
<dbReference type="Proteomes" id="UP000233750">
    <property type="component" value="Unassembled WGS sequence"/>
</dbReference>
<dbReference type="AlphaFoldDB" id="A0A2N3X2B0"/>
<dbReference type="EMBL" id="PJMY01000001">
    <property type="protein sequence ID" value="PKW00248.1"/>
    <property type="molecule type" value="Genomic_DNA"/>
</dbReference>
<gene>
    <name evidence="1" type="ORF">ATK30_0345</name>
</gene>
<keyword evidence="2" id="KW-1185">Reference proteome</keyword>
<dbReference type="InterPro" id="IPR013325">
    <property type="entry name" value="RNA_pol_sigma_r2"/>
</dbReference>
<accession>A0A2N3X2B0</accession>
<name>A0A2N3X2B0_9PSEU</name>
<comment type="caution">
    <text evidence="1">The sequence shown here is derived from an EMBL/GenBank/DDBJ whole genome shotgun (WGS) entry which is preliminary data.</text>
</comment>
<protein>
    <submittedName>
        <fullName evidence="1">RNA polymerase sigma-70 factor (ECF subfamily)</fullName>
    </submittedName>
</protein>
<evidence type="ECO:0000313" key="2">
    <source>
        <dbReference type="Proteomes" id="UP000233750"/>
    </source>
</evidence>